<dbReference type="AlphaFoldDB" id="A0A443SB33"/>
<evidence type="ECO:0000313" key="1">
    <source>
        <dbReference type="EMBL" id="RWS24615.1"/>
    </source>
</evidence>
<reference evidence="1 2" key="1">
    <citation type="journal article" date="2018" name="Gigascience">
        <title>Genomes of trombidid mites reveal novel predicted allergens and laterally-transferred genes associated with secondary metabolism.</title>
        <authorList>
            <person name="Dong X."/>
            <person name="Chaisiri K."/>
            <person name="Xia D."/>
            <person name="Armstrong S.D."/>
            <person name="Fang Y."/>
            <person name="Donnelly M.J."/>
            <person name="Kadowaki T."/>
            <person name="McGarry J.W."/>
            <person name="Darby A.C."/>
            <person name="Makepeace B.L."/>
        </authorList>
    </citation>
    <scope>NUCLEOTIDE SEQUENCE [LARGE SCALE GENOMIC DNA]</scope>
    <source>
        <strain evidence="1">UoL-UT</strain>
    </source>
</reference>
<sequence length="145" mass="18007">MDRNEFLVLDYEFSRFSYRWTDLSVYFCELISNHFDFENEIDFNHYPNEEKRKYFINIYLNELKINFEQFDVKMDNECSLLFETDFGSMFIMFERMLFMLTHHSFELNETENLQIAKCQLQVYLYLKDAFKHKYNFYALLNDIDK</sequence>
<evidence type="ECO:0008006" key="3">
    <source>
        <dbReference type="Google" id="ProtNLM"/>
    </source>
</evidence>
<dbReference type="Pfam" id="PF01633">
    <property type="entry name" value="Choline_kinase"/>
    <property type="match status" value="1"/>
</dbReference>
<dbReference type="InterPro" id="IPR011009">
    <property type="entry name" value="Kinase-like_dom_sf"/>
</dbReference>
<dbReference type="Gene3D" id="3.90.1200.10">
    <property type="match status" value="1"/>
</dbReference>
<dbReference type="EMBL" id="NCKV01004653">
    <property type="protein sequence ID" value="RWS24615.1"/>
    <property type="molecule type" value="Genomic_DNA"/>
</dbReference>
<keyword evidence="2" id="KW-1185">Reference proteome</keyword>
<proteinExistence type="predicted"/>
<evidence type="ECO:0000313" key="2">
    <source>
        <dbReference type="Proteomes" id="UP000288716"/>
    </source>
</evidence>
<comment type="caution">
    <text evidence="1">The sequence shown here is derived from an EMBL/GenBank/DDBJ whole genome shotgun (WGS) entry which is preliminary data.</text>
</comment>
<organism evidence="1 2">
    <name type="scientific">Leptotrombidium deliense</name>
    <dbReference type="NCBI Taxonomy" id="299467"/>
    <lineage>
        <taxon>Eukaryota</taxon>
        <taxon>Metazoa</taxon>
        <taxon>Ecdysozoa</taxon>
        <taxon>Arthropoda</taxon>
        <taxon>Chelicerata</taxon>
        <taxon>Arachnida</taxon>
        <taxon>Acari</taxon>
        <taxon>Acariformes</taxon>
        <taxon>Trombidiformes</taxon>
        <taxon>Prostigmata</taxon>
        <taxon>Anystina</taxon>
        <taxon>Parasitengona</taxon>
        <taxon>Trombiculoidea</taxon>
        <taxon>Trombiculidae</taxon>
        <taxon>Leptotrombidium</taxon>
    </lineage>
</organism>
<accession>A0A443SB33</accession>
<protein>
    <recommendedName>
        <fullName evidence="3">Choline/ethanolamine kinase-like protein</fullName>
    </recommendedName>
</protein>
<dbReference type="Proteomes" id="UP000288716">
    <property type="component" value="Unassembled WGS sequence"/>
</dbReference>
<dbReference type="SUPFAM" id="SSF56112">
    <property type="entry name" value="Protein kinase-like (PK-like)"/>
    <property type="match status" value="1"/>
</dbReference>
<gene>
    <name evidence="1" type="ORF">B4U80_13860</name>
</gene>
<name>A0A443SB33_9ACAR</name>
<dbReference type="VEuPathDB" id="VectorBase:LDEU007425"/>